<dbReference type="PANTHER" id="PTHR39550">
    <property type="entry name" value="SLL0658 PROTEIN"/>
    <property type="match status" value="1"/>
</dbReference>
<dbReference type="Pfam" id="PF11848">
    <property type="entry name" value="DUF3368"/>
    <property type="match status" value="1"/>
</dbReference>
<evidence type="ECO:0008006" key="3">
    <source>
        <dbReference type="Google" id="ProtNLM"/>
    </source>
</evidence>
<dbReference type="PANTHER" id="PTHR39550:SF1">
    <property type="entry name" value="SLL0658 PROTEIN"/>
    <property type="match status" value="1"/>
</dbReference>
<sequence>MKNEKLEERDSQLSNLTVGLNQRLGKGESETIPIGVEMNIDYVILDDKVARREAERLGLMVKGSLGILSKLEQENFIKIENHELLYSHLIDFDFRIRKDIFDKIFDLNK</sequence>
<dbReference type="EMBL" id="JBHPBY010000092">
    <property type="protein sequence ID" value="MFC1850332.1"/>
    <property type="molecule type" value="Genomic_DNA"/>
</dbReference>
<reference evidence="1 2" key="1">
    <citation type="submission" date="2024-09" db="EMBL/GenBank/DDBJ databases">
        <title>Laminarin stimulates single cell rates of sulfate reduction while oxygen inhibits transcriptomic activity in coastal marine sediment.</title>
        <authorList>
            <person name="Lindsay M."/>
            <person name="Orcutt B."/>
            <person name="Emerson D."/>
            <person name="Stepanauskas R."/>
            <person name="D'Angelo T."/>
        </authorList>
    </citation>
    <scope>NUCLEOTIDE SEQUENCE [LARGE SCALE GENOMIC DNA]</scope>
    <source>
        <strain evidence="1">SAG AM-311-K15</strain>
    </source>
</reference>
<dbReference type="InterPro" id="IPR021799">
    <property type="entry name" value="PIN-like_prokaryotic"/>
</dbReference>
<comment type="caution">
    <text evidence="1">The sequence shown here is derived from an EMBL/GenBank/DDBJ whole genome shotgun (WGS) entry which is preliminary data.</text>
</comment>
<gene>
    <name evidence="1" type="ORF">ACFL27_09090</name>
</gene>
<accession>A0ABV6YVV0</accession>
<evidence type="ECO:0000313" key="2">
    <source>
        <dbReference type="Proteomes" id="UP001594351"/>
    </source>
</evidence>
<proteinExistence type="predicted"/>
<organism evidence="1 2">
    <name type="scientific">candidate division CSSED10-310 bacterium</name>
    <dbReference type="NCBI Taxonomy" id="2855610"/>
    <lineage>
        <taxon>Bacteria</taxon>
        <taxon>Bacteria division CSSED10-310</taxon>
    </lineage>
</organism>
<dbReference type="Proteomes" id="UP001594351">
    <property type="component" value="Unassembled WGS sequence"/>
</dbReference>
<name>A0ABV6YVV0_UNCC1</name>
<keyword evidence="2" id="KW-1185">Reference proteome</keyword>
<protein>
    <recommendedName>
        <fullName evidence="3">DUF3368 domain-containing protein</fullName>
    </recommendedName>
</protein>
<evidence type="ECO:0000313" key="1">
    <source>
        <dbReference type="EMBL" id="MFC1850332.1"/>
    </source>
</evidence>